<evidence type="ECO:0000256" key="9">
    <source>
        <dbReference type="ARBA" id="ARBA00023134"/>
    </source>
</evidence>
<evidence type="ECO:0000313" key="14">
    <source>
        <dbReference type="Proteomes" id="UP001203880"/>
    </source>
</evidence>
<keyword evidence="2 10" id="KW-0690">Ribosome biogenesis</keyword>
<dbReference type="InterPro" id="IPR027417">
    <property type="entry name" value="P-loop_NTPase"/>
</dbReference>
<keyword evidence="4 10" id="KW-0699">rRNA-binding</keyword>
<evidence type="ECO:0000256" key="2">
    <source>
        <dbReference type="ARBA" id="ARBA00022517"/>
    </source>
</evidence>
<evidence type="ECO:0000256" key="1">
    <source>
        <dbReference type="ARBA" id="ARBA00022490"/>
    </source>
</evidence>
<dbReference type="Gene3D" id="1.10.40.50">
    <property type="entry name" value="Probable gtpase engc, domain 3"/>
    <property type="match status" value="1"/>
</dbReference>
<evidence type="ECO:0000256" key="4">
    <source>
        <dbReference type="ARBA" id="ARBA00022730"/>
    </source>
</evidence>
<dbReference type="CDD" id="cd01854">
    <property type="entry name" value="YjeQ_EngC"/>
    <property type="match status" value="1"/>
</dbReference>
<comment type="subcellular location">
    <subcellularLocation>
        <location evidence="10">Cytoplasm</location>
    </subcellularLocation>
</comment>
<dbReference type="EMBL" id="JAMFMB010000012">
    <property type="protein sequence ID" value="MCL6284044.1"/>
    <property type="molecule type" value="Genomic_DNA"/>
</dbReference>
<dbReference type="PANTHER" id="PTHR32120:SF10">
    <property type="entry name" value="SMALL RIBOSOMAL SUBUNIT BIOGENESIS GTPASE RSGA"/>
    <property type="match status" value="1"/>
</dbReference>
<feature type="binding site" evidence="10">
    <location>
        <position position="289"/>
    </location>
    <ligand>
        <name>Zn(2+)</name>
        <dbReference type="ChEBI" id="CHEBI:29105"/>
    </ligand>
</feature>
<gene>
    <name evidence="10 13" type="primary">rsgA</name>
    <name evidence="13" type="ORF">M3P21_10935</name>
</gene>
<evidence type="ECO:0000259" key="11">
    <source>
        <dbReference type="PROSITE" id="PS50936"/>
    </source>
</evidence>
<feature type="binding site" evidence="10">
    <location>
        <begin position="208"/>
        <end position="216"/>
    </location>
    <ligand>
        <name>GTP</name>
        <dbReference type="ChEBI" id="CHEBI:37565"/>
    </ligand>
</feature>
<comment type="cofactor">
    <cofactor evidence="10">
        <name>Zn(2+)</name>
        <dbReference type="ChEBI" id="CHEBI:29105"/>
    </cofactor>
    <text evidence="10">Binds 1 zinc ion per subunit.</text>
</comment>
<comment type="caution">
    <text evidence="13">The sequence shown here is derived from an EMBL/GenBank/DDBJ whole genome shotgun (WGS) entry which is preliminary data.</text>
</comment>
<evidence type="ECO:0000313" key="13">
    <source>
        <dbReference type="EMBL" id="MCL6284044.1"/>
    </source>
</evidence>
<evidence type="ECO:0000256" key="6">
    <source>
        <dbReference type="ARBA" id="ARBA00022801"/>
    </source>
</evidence>
<keyword evidence="9 10" id="KW-0342">GTP-binding</keyword>
<dbReference type="InterPro" id="IPR010914">
    <property type="entry name" value="RsgA_GTPase_dom"/>
</dbReference>
<comment type="subunit">
    <text evidence="10">Monomer. Associates with 30S ribosomal subunit, binds 16S rRNA.</text>
</comment>
<organism evidence="13 14">
    <name type="scientific">Ruegeria spongiae</name>
    <dbReference type="NCBI Taxonomy" id="2942209"/>
    <lineage>
        <taxon>Bacteria</taxon>
        <taxon>Pseudomonadati</taxon>
        <taxon>Pseudomonadota</taxon>
        <taxon>Alphaproteobacteria</taxon>
        <taxon>Rhodobacterales</taxon>
        <taxon>Roseobacteraceae</taxon>
        <taxon>Ruegeria</taxon>
    </lineage>
</organism>
<protein>
    <recommendedName>
        <fullName evidence="10">Small ribosomal subunit biogenesis GTPase RsgA</fullName>
        <ecNumber evidence="10">3.6.1.-</ecNumber>
    </recommendedName>
</protein>
<accession>A0ABT0Q559</accession>
<dbReference type="InterPro" id="IPR004881">
    <property type="entry name" value="Ribosome_biogen_GTPase_RsgA"/>
</dbReference>
<sequence length="362" mass="39699">MTRDYSAFLPPHKHGHLPDRPAAFLETYGWQAFFAQQISIEALVDTPPVRVVEVHRNALHVLGDGIDRTIPPIPDVTVGDWLLMDKAQPQASRALRRKTVMKRRAPGTDRQEQLIAANIDTCFVVTSCNQDFSVARLERYVALAFEAGIAPVIVLTKSDQVTDAQAYVDPAREISDRVPVIALDARGDEPRRALVGWCKPGQTVAFLGSSGVGKSTLTNALAGTEWVATQAIREDDAKGRHTTTRRQLHLVPGGCLVLDTPGMRELQLAGAASGIDDLFADISDLSQACRFNDCAHVTEPGCAVLSAVETGALDAARLRRWRKLVAEDAFNAASLAERRNRDKSFGKMVRQVMKEKSGRTRR</sequence>
<keyword evidence="1 10" id="KW-0963">Cytoplasm</keyword>
<comment type="function">
    <text evidence="10">One of several proteins that assist in the late maturation steps of the functional core of the 30S ribosomal subunit. Helps release RbfA from mature subunits. May play a role in the assembly of ribosomal proteins into the subunit. Circularly permuted GTPase that catalyzes slow GTP hydrolysis, GTPase activity is stimulated by the 30S ribosomal subunit.</text>
</comment>
<feature type="domain" description="CP-type G" evidence="12">
    <location>
        <begin position="111"/>
        <end position="266"/>
    </location>
</feature>
<reference evidence="13" key="1">
    <citation type="submission" date="2022-05" db="EMBL/GenBank/DDBJ databases">
        <authorList>
            <person name="Park J.-S."/>
        </authorList>
    </citation>
    <scope>NUCLEOTIDE SEQUENCE</scope>
    <source>
        <strain evidence="13">2012CJ41-6</strain>
    </source>
</reference>
<keyword evidence="8 10" id="KW-0694">RNA-binding</keyword>
<dbReference type="NCBIfam" id="TIGR00157">
    <property type="entry name" value="ribosome small subunit-dependent GTPase A"/>
    <property type="match status" value="1"/>
</dbReference>
<comment type="similarity">
    <text evidence="10">Belongs to the TRAFAC class YlqF/YawG GTPase family. RsgA subfamily.</text>
</comment>
<dbReference type="RefSeq" id="WP_249710114.1">
    <property type="nucleotide sequence ID" value="NZ_JAMFMB010000012.1"/>
</dbReference>
<dbReference type="Gene3D" id="3.40.50.300">
    <property type="entry name" value="P-loop containing nucleotide triphosphate hydrolases"/>
    <property type="match status" value="1"/>
</dbReference>
<feature type="binding site" evidence="10">
    <location>
        <position position="296"/>
    </location>
    <ligand>
        <name>Zn(2+)</name>
        <dbReference type="ChEBI" id="CHEBI:29105"/>
    </ligand>
</feature>
<proteinExistence type="inferred from homology"/>
<evidence type="ECO:0000256" key="8">
    <source>
        <dbReference type="ARBA" id="ARBA00022884"/>
    </source>
</evidence>
<feature type="binding site" evidence="10">
    <location>
        <position position="302"/>
    </location>
    <ligand>
        <name>Zn(2+)</name>
        <dbReference type="ChEBI" id="CHEBI:29105"/>
    </ligand>
</feature>
<feature type="domain" description="EngC GTPase" evidence="11">
    <location>
        <begin position="117"/>
        <end position="264"/>
    </location>
</feature>
<dbReference type="EC" id="3.6.1.-" evidence="10"/>
<dbReference type="Pfam" id="PF03193">
    <property type="entry name" value="RsgA_GTPase"/>
    <property type="match status" value="1"/>
</dbReference>
<dbReference type="HAMAP" id="MF_01820">
    <property type="entry name" value="GTPase_RsgA"/>
    <property type="match status" value="1"/>
</dbReference>
<feature type="binding site" evidence="10">
    <location>
        <begin position="156"/>
        <end position="159"/>
    </location>
    <ligand>
        <name>GTP</name>
        <dbReference type="ChEBI" id="CHEBI:37565"/>
    </ligand>
</feature>
<feature type="binding site" evidence="10">
    <location>
        <position position="294"/>
    </location>
    <ligand>
        <name>Zn(2+)</name>
        <dbReference type="ChEBI" id="CHEBI:29105"/>
    </ligand>
</feature>
<evidence type="ECO:0000259" key="12">
    <source>
        <dbReference type="PROSITE" id="PS51721"/>
    </source>
</evidence>
<dbReference type="PANTHER" id="PTHR32120">
    <property type="entry name" value="SMALL RIBOSOMAL SUBUNIT BIOGENESIS GTPASE RSGA"/>
    <property type="match status" value="1"/>
</dbReference>
<keyword evidence="5 10" id="KW-0547">Nucleotide-binding</keyword>
<dbReference type="PROSITE" id="PS50936">
    <property type="entry name" value="ENGC_GTPASE"/>
    <property type="match status" value="1"/>
</dbReference>
<evidence type="ECO:0000256" key="7">
    <source>
        <dbReference type="ARBA" id="ARBA00022833"/>
    </source>
</evidence>
<evidence type="ECO:0000256" key="3">
    <source>
        <dbReference type="ARBA" id="ARBA00022723"/>
    </source>
</evidence>
<evidence type="ECO:0000256" key="10">
    <source>
        <dbReference type="HAMAP-Rule" id="MF_01820"/>
    </source>
</evidence>
<keyword evidence="14" id="KW-1185">Reference proteome</keyword>
<keyword evidence="6 10" id="KW-0378">Hydrolase</keyword>
<dbReference type="SUPFAM" id="SSF52540">
    <property type="entry name" value="P-loop containing nucleoside triphosphate hydrolases"/>
    <property type="match status" value="1"/>
</dbReference>
<keyword evidence="3 10" id="KW-0479">Metal-binding</keyword>
<dbReference type="InterPro" id="IPR030378">
    <property type="entry name" value="G_CP_dom"/>
</dbReference>
<evidence type="ECO:0000256" key="5">
    <source>
        <dbReference type="ARBA" id="ARBA00022741"/>
    </source>
</evidence>
<name>A0ABT0Q559_9RHOB</name>
<keyword evidence="7 10" id="KW-0862">Zinc</keyword>
<dbReference type="Proteomes" id="UP001203880">
    <property type="component" value="Unassembled WGS sequence"/>
</dbReference>
<dbReference type="PROSITE" id="PS51721">
    <property type="entry name" value="G_CP"/>
    <property type="match status" value="1"/>
</dbReference>